<gene>
    <name evidence="1" type="ORF">BDN71DRAFT_1430762</name>
</gene>
<evidence type="ECO:0000313" key="1">
    <source>
        <dbReference type="EMBL" id="KAF9495709.1"/>
    </source>
</evidence>
<dbReference type="Proteomes" id="UP000807025">
    <property type="component" value="Unassembled WGS sequence"/>
</dbReference>
<dbReference type="OrthoDB" id="2843772at2759"/>
<name>A0A9P5ZXB8_PLEER</name>
<evidence type="ECO:0000313" key="2">
    <source>
        <dbReference type="Proteomes" id="UP000807025"/>
    </source>
</evidence>
<organism evidence="1 2">
    <name type="scientific">Pleurotus eryngii</name>
    <name type="common">Boletus of the steppes</name>
    <dbReference type="NCBI Taxonomy" id="5323"/>
    <lineage>
        <taxon>Eukaryota</taxon>
        <taxon>Fungi</taxon>
        <taxon>Dikarya</taxon>
        <taxon>Basidiomycota</taxon>
        <taxon>Agaricomycotina</taxon>
        <taxon>Agaricomycetes</taxon>
        <taxon>Agaricomycetidae</taxon>
        <taxon>Agaricales</taxon>
        <taxon>Pleurotineae</taxon>
        <taxon>Pleurotaceae</taxon>
        <taxon>Pleurotus</taxon>
    </lineage>
</organism>
<comment type="caution">
    <text evidence="1">The sequence shown here is derived from an EMBL/GenBank/DDBJ whole genome shotgun (WGS) entry which is preliminary data.</text>
</comment>
<keyword evidence="2" id="KW-1185">Reference proteome</keyword>
<dbReference type="AlphaFoldDB" id="A0A9P5ZXB8"/>
<dbReference type="EMBL" id="MU154559">
    <property type="protein sequence ID" value="KAF9495709.1"/>
    <property type="molecule type" value="Genomic_DNA"/>
</dbReference>
<proteinExistence type="predicted"/>
<reference evidence="1" key="1">
    <citation type="submission" date="2020-11" db="EMBL/GenBank/DDBJ databases">
        <authorList>
            <consortium name="DOE Joint Genome Institute"/>
            <person name="Ahrendt S."/>
            <person name="Riley R."/>
            <person name="Andreopoulos W."/>
            <person name="Labutti K."/>
            <person name="Pangilinan J."/>
            <person name="Ruiz-Duenas F.J."/>
            <person name="Barrasa J.M."/>
            <person name="Sanchez-Garcia M."/>
            <person name="Camarero S."/>
            <person name="Miyauchi S."/>
            <person name="Serrano A."/>
            <person name="Linde D."/>
            <person name="Babiker R."/>
            <person name="Drula E."/>
            <person name="Ayuso-Fernandez I."/>
            <person name="Pacheco R."/>
            <person name="Padilla G."/>
            <person name="Ferreira P."/>
            <person name="Barriuso J."/>
            <person name="Kellner H."/>
            <person name="Castanera R."/>
            <person name="Alfaro M."/>
            <person name="Ramirez L."/>
            <person name="Pisabarro A.G."/>
            <person name="Kuo A."/>
            <person name="Tritt A."/>
            <person name="Lipzen A."/>
            <person name="He G."/>
            <person name="Yan M."/>
            <person name="Ng V."/>
            <person name="Cullen D."/>
            <person name="Martin F."/>
            <person name="Rosso M.-N."/>
            <person name="Henrissat B."/>
            <person name="Hibbett D."/>
            <person name="Martinez A.T."/>
            <person name="Grigoriev I.V."/>
        </authorList>
    </citation>
    <scope>NUCLEOTIDE SEQUENCE</scope>
    <source>
        <strain evidence="1">ATCC 90797</strain>
    </source>
</reference>
<protein>
    <submittedName>
        <fullName evidence="1">Uncharacterized protein</fullName>
    </submittedName>
</protein>
<accession>A0A9P5ZXB8</accession>
<sequence>MPDNYISSLAADTTYFPTSANWPILNVHAKVFHAALVKHVFCPIHVVNINDKYVKPTNFVTHFPNTLVKNFKGKSYNSYSANIQQVHILQAAPTSSLSIGKHLVGVCKCKSRKRGASPDADGPVKKAKIHLIQELLKAVGDGHAGDSRLSAPLGVAVTNVPEAIVHVPIMQLGFVDVLDVAQAETLGALETTVNVSVKGKQASEASIKDAKGKRGRV</sequence>